<evidence type="ECO:0000313" key="2">
    <source>
        <dbReference type="EMBL" id="JAS94572.1"/>
    </source>
</evidence>
<feature type="non-terminal residue" evidence="2">
    <location>
        <position position="1"/>
    </location>
</feature>
<feature type="compositionally biased region" description="Basic and acidic residues" evidence="1">
    <location>
        <begin position="140"/>
        <end position="150"/>
    </location>
</feature>
<proteinExistence type="predicted"/>
<feature type="region of interest" description="Disordered" evidence="1">
    <location>
        <begin position="133"/>
        <end position="166"/>
    </location>
</feature>
<dbReference type="AlphaFoldDB" id="A0A1B6J5Y3"/>
<gene>
    <name evidence="2" type="ORF">g.11895</name>
</gene>
<protein>
    <submittedName>
        <fullName evidence="2">Uncharacterized protein</fullName>
    </submittedName>
</protein>
<name>A0A1B6J5Y3_9HEMI</name>
<dbReference type="EMBL" id="GECU01013134">
    <property type="protein sequence ID" value="JAS94572.1"/>
    <property type="molecule type" value="Transcribed_RNA"/>
</dbReference>
<evidence type="ECO:0000256" key="1">
    <source>
        <dbReference type="SAM" id="MobiDB-lite"/>
    </source>
</evidence>
<sequence length="166" mass="17927">VAKVTRDRPQHEARLGLETLIAAIVFTKGHFDHEPHKSSDAVSRCEHISVIDEHTAAVETVKVRQSDHPGELVGRGGVSTNDPAGIVPLPAGTATCSGLFEKRAPRKYVHKKPSIIPVSLTCQSLCKEGEAYDQGEDESVERGHHYDTRGPRAGLISYSPEGSIVS</sequence>
<organism evidence="2">
    <name type="scientific">Homalodisca liturata</name>
    <dbReference type="NCBI Taxonomy" id="320908"/>
    <lineage>
        <taxon>Eukaryota</taxon>
        <taxon>Metazoa</taxon>
        <taxon>Ecdysozoa</taxon>
        <taxon>Arthropoda</taxon>
        <taxon>Hexapoda</taxon>
        <taxon>Insecta</taxon>
        <taxon>Pterygota</taxon>
        <taxon>Neoptera</taxon>
        <taxon>Paraneoptera</taxon>
        <taxon>Hemiptera</taxon>
        <taxon>Auchenorrhyncha</taxon>
        <taxon>Membracoidea</taxon>
        <taxon>Cicadellidae</taxon>
        <taxon>Cicadellinae</taxon>
        <taxon>Proconiini</taxon>
        <taxon>Homalodisca</taxon>
    </lineage>
</organism>
<reference evidence="2" key="1">
    <citation type="submission" date="2015-11" db="EMBL/GenBank/DDBJ databases">
        <title>De novo transcriptome assembly of four potential Pierce s Disease insect vectors from Arizona vineyards.</title>
        <authorList>
            <person name="Tassone E.E."/>
        </authorList>
    </citation>
    <scope>NUCLEOTIDE SEQUENCE</scope>
</reference>
<accession>A0A1B6J5Y3</accession>